<keyword evidence="3" id="KW-0238">DNA-binding</keyword>
<feature type="region of interest" description="Disordered" evidence="6">
    <location>
        <begin position="1"/>
        <end position="73"/>
    </location>
</feature>
<sequence>MGDSPPTKTDLVSSQEARTDAQACKKRKVAQKTVVTVKIETSSAGKQKGEGPPSDSWSWRKYGQKPIKGSPYPRGYYKCSTSKGCSAKKQVERCRTDPSMLIITYTSEHNHPDPDHPNPSTTTTITLHSVPTSEEGAPTTDSTKEPTKVAAPACEEEDTAAGDGYLQSQSPPKCSEEDVPADLATTEADKIDHLLNTLSEEGTENSSVEPTKSTEDDIFDELEELPVSSSFTGWVRSSSFDDRVLPLPIPLLDY</sequence>
<protein>
    <recommendedName>
        <fullName evidence="7">WRKY domain-containing protein</fullName>
    </recommendedName>
</protein>
<dbReference type="SMR" id="A0A843WDF4"/>
<dbReference type="GO" id="GO:0000976">
    <property type="term" value="F:transcription cis-regulatory region binding"/>
    <property type="evidence" value="ECO:0007669"/>
    <property type="project" value="TreeGrafter"/>
</dbReference>
<dbReference type="InterPro" id="IPR003657">
    <property type="entry name" value="WRKY_dom"/>
</dbReference>
<dbReference type="Proteomes" id="UP000652761">
    <property type="component" value="Unassembled WGS sequence"/>
</dbReference>
<evidence type="ECO:0000256" key="5">
    <source>
        <dbReference type="ARBA" id="ARBA00023242"/>
    </source>
</evidence>
<organism evidence="8 9">
    <name type="scientific">Colocasia esculenta</name>
    <name type="common">Wild taro</name>
    <name type="synonym">Arum esculentum</name>
    <dbReference type="NCBI Taxonomy" id="4460"/>
    <lineage>
        <taxon>Eukaryota</taxon>
        <taxon>Viridiplantae</taxon>
        <taxon>Streptophyta</taxon>
        <taxon>Embryophyta</taxon>
        <taxon>Tracheophyta</taxon>
        <taxon>Spermatophyta</taxon>
        <taxon>Magnoliopsida</taxon>
        <taxon>Liliopsida</taxon>
        <taxon>Araceae</taxon>
        <taxon>Aroideae</taxon>
        <taxon>Colocasieae</taxon>
        <taxon>Colocasia</taxon>
    </lineage>
</organism>
<dbReference type="Gene3D" id="2.20.25.80">
    <property type="entry name" value="WRKY domain"/>
    <property type="match status" value="1"/>
</dbReference>
<proteinExistence type="predicted"/>
<feature type="region of interest" description="Disordered" evidence="6">
    <location>
        <begin position="106"/>
        <end position="179"/>
    </location>
</feature>
<dbReference type="PROSITE" id="PS50811">
    <property type="entry name" value="WRKY"/>
    <property type="match status" value="1"/>
</dbReference>
<keyword evidence="4" id="KW-0804">Transcription</keyword>
<keyword evidence="9" id="KW-1185">Reference proteome</keyword>
<feature type="compositionally biased region" description="Polar residues" evidence="6">
    <location>
        <begin position="1"/>
        <end position="16"/>
    </location>
</feature>
<comment type="caution">
    <text evidence="8">The sequence shown here is derived from an EMBL/GenBank/DDBJ whole genome shotgun (WGS) entry which is preliminary data.</text>
</comment>
<dbReference type="FunFam" id="2.20.25.80:FF:000004">
    <property type="entry name" value="WRKY transcription factor 65"/>
    <property type="match status" value="1"/>
</dbReference>
<dbReference type="PANTHER" id="PTHR32096:SF18">
    <property type="entry name" value="DISEASE RESISTANCE PROTEIN RRS1B-RELATED"/>
    <property type="match status" value="1"/>
</dbReference>
<dbReference type="InterPro" id="IPR044810">
    <property type="entry name" value="WRKY_plant"/>
</dbReference>
<dbReference type="GO" id="GO:0003700">
    <property type="term" value="F:DNA-binding transcription factor activity"/>
    <property type="evidence" value="ECO:0007669"/>
    <property type="project" value="InterPro"/>
</dbReference>
<gene>
    <name evidence="8" type="ORF">Taro_038649</name>
</gene>
<feature type="domain" description="WRKY" evidence="7">
    <location>
        <begin position="54"/>
        <end position="114"/>
    </location>
</feature>
<evidence type="ECO:0000256" key="3">
    <source>
        <dbReference type="ARBA" id="ARBA00023125"/>
    </source>
</evidence>
<comment type="subcellular location">
    <subcellularLocation>
        <location evidence="1">Nucleus</location>
    </subcellularLocation>
</comment>
<dbReference type="PANTHER" id="PTHR32096">
    <property type="entry name" value="WRKY TRANSCRIPTION FACTOR 30-RELATED-RELATED"/>
    <property type="match status" value="1"/>
</dbReference>
<evidence type="ECO:0000256" key="4">
    <source>
        <dbReference type="ARBA" id="ARBA00023163"/>
    </source>
</evidence>
<name>A0A843WDF4_COLES</name>
<dbReference type="GO" id="GO:0005634">
    <property type="term" value="C:nucleus"/>
    <property type="evidence" value="ECO:0007669"/>
    <property type="project" value="UniProtKB-SubCell"/>
</dbReference>
<dbReference type="SMART" id="SM00774">
    <property type="entry name" value="WRKY"/>
    <property type="match status" value="1"/>
</dbReference>
<keyword evidence="5" id="KW-0539">Nucleus</keyword>
<evidence type="ECO:0000313" key="8">
    <source>
        <dbReference type="EMBL" id="MQM05836.1"/>
    </source>
</evidence>
<dbReference type="EMBL" id="NMUH01003485">
    <property type="protein sequence ID" value="MQM05836.1"/>
    <property type="molecule type" value="Genomic_DNA"/>
</dbReference>
<evidence type="ECO:0000259" key="7">
    <source>
        <dbReference type="PROSITE" id="PS50811"/>
    </source>
</evidence>
<evidence type="ECO:0000256" key="1">
    <source>
        <dbReference type="ARBA" id="ARBA00004123"/>
    </source>
</evidence>
<dbReference type="AlphaFoldDB" id="A0A843WDF4"/>
<evidence type="ECO:0000256" key="6">
    <source>
        <dbReference type="SAM" id="MobiDB-lite"/>
    </source>
</evidence>
<keyword evidence="2" id="KW-0805">Transcription regulation</keyword>
<dbReference type="SUPFAM" id="SSF118290">
    <property type="entry name" value="WRKY DNA-binding domain"/>
    <property type="match status" value="1"/>
</dbReference>
<accession>A0A843WDF4</accession>
<evidence type="ECO:0000256" key="2">
    <source>
        <dbReference type="ARBA" id="ARBA00023015"/>
    </source>
</evidence>
<reference evidence="8" key="1">
    <citation type="submission" date="2017-07" db="EMBL/GenBank/DDBJ databases">
        <title>Taro Niue Genome Assembly and Annotation.</title>
        <authorList>
            <person name="Atibalentja N."/>
            <person name="Keating K."/>
            <person name="Fields C.J."/>
        </authorList>
    </citation>
    <scope>NUCLEOTIDE SEQUENCE</scope>
    <source>
        <strain evidence="8">Niue_2</strain>
        <tissue evidence="8">Leaf</tissue>
    </source>
</reference>
<dbReference type="OrthoDB" id="726408at2759"/>
<dbReference type="InterPro" id="IPR036576">
    <property type="entry name" value="WRKY_dom_sf"/>
</dbReference>
<evidence type="ECO:0000313" key="9">
    <source>
        <dbReference type="Proteomes" id="UP000652761"/>
    </source>
</evidence>
<dbReference type="Pfam" id="PF03106">
    <property type="entry name" value="WRKY"/>
    <property type="match status" value="1"/>
</dbReference>